<evidence type="ECO:0000313" key="2">
    <source>
        <dbReference type="Proteomes" id="UP000053201"/>
    </source>
</evidence>
<sequence length="105" mass="11940">MRRQEEEDEIKYLAFAIRTEAFLTISCGVIRESLLKSLLSSSTNFQLLCVCQIPPANSRQSSFPSVKGKTRALAAIKHELYEYSSANRTLPIKTPPEWPKGTRFF</sequence>
<accession>A0A0L0H9G8</accession>
<dbReference type="AlphaFoldDB" id="A0A0L0H9G8"/>
<dbReference type="RefSeq" id="XP_016605696.1">
    <property type="nucleotide sequence ID" value="XM_016757605.1"/>
</dbReference>
<organism evidence="1 2">
    <name type="scientific">Spizellomyces punctatus (strain DAOM BR117)</name>
    <dbReference type="NCBI Taxonomy" id="645134"/>
    <lineage>
        <taxon>Eukaryota</taxon>
        <taxon>Fungi</taxon>
        <taxon>Fungi incertae sedis</taxon>
        <taxon>Chytridiomycota</taxon>
        <taxon>Chytridiomycota incertae sedis</taxon>
        <taxon>Chytridiomycetes</taxon>
        <taxon>Spizellomycetales</taxon>
        <taxon>Spizellomycetaceae</taxon>
        <taxon>Spizellomyces</taxon>
    </lineage>
</organism>
<protein>
    <submittedName>
        <fullName evidence="1">Uncharacterized protein</fullName>
    </submittedName>
</protein>
<proteinExistence type="predicted"/>
<keyword evidence="2" id="KW-1185">Reference proteome</keyword>
<evidence type="ECO:0000313" key="1">
    <source>
        <dbReference type="EMBL" id="KNC97656.1"/>
    </source>
</evidence>
<dbReference type="Proteomes" id="UP000053201">
    <property type="component" value="Unassembled WGS sequence"/>
</dbReference>
<dbReference type="GeneID" id="27692564"/>
<name>A0A0L0H9G8_SPIPD</name>
<gene>
    <name evidence="1" type="ORF">SPPG_09439</name>
</gene>
<dbReference type="VEuPathDB" id="FungiDB:SPPG_09439"/>
<dbReference type="InParanoid" id="A0A0L0H9G8"/>
<reference evidence="1 2" key="1">
    <citation type="submission" date="2009-08" db="EMBL/GenBank/DDBJ databases">
        <title>The Genome Sequence of Spizellomyces punctatus strain DAOM BR117.</title>
        <authorList>
            <consortium name="The Broad Institute Genome Sequencing Platform"/>
            <person name="Russ C."/>
            <person name="Cuomo C."/>
            <person name="Shea T."/>
            <person name="Young S.K."/>
            <person name="Zeng Q."/>
            <person name="Koehrsen M."/>
            <person name="Haas B."/>
            <person name="Borodovsky M."/>
            <person name="Guigo R."/>
            <person name="Alvarado L."/>
            <person name="Berlin A."/>
            <person name="Bochicchio J."/>
            <person name="Borenstein D."/>
            <person name="Chapman S."/>
            <person name="Chen Z."/>
            <person name="Engels R."/>
            <person name="Freedman E."/>
            <person name="Gellesch M."/>
            <person name="Goldberg J."/>
            <person name="Griggs A."/>
            <person name="Gujja S."/>
            <person name="Heiman D."/>
            <person name="Hepburn T."/>
            <person name="Howarth C."/>
            <person name="Jen D."/>
            <person name="Larson L."/>
            <person name="Lewis B."/>
            <person name="Mehta T."/>
            <person name="Park D."/>
            <person name="Pearson M."/>
            <person name="Roberts A."/>
            <person name="Saif S."/>
            <person name="Shenoy N."/>
            <person name="Sisk P."/>
            <person name="Stolte C."/>
            <person name="Sykes S."/>
            <person name="Thomson T."/>
            <person name="Walk T."/>
            <person name="White J."/>
            <person name="Yandava C."/>
            <person name="Burger G."/>
            <person name="Gray M.W."/>
            <person name="Holland P.W.H."/>
            <person name="King N."/>
            <person name="Lang F.B.F."/>
            <person name="Roger A.J."/>
            <person name="Ruiz-Trillo I."/>
            <person name="Lander E."/>
            <person name="Nusbaum C."/>
        </authorList>
    </citation>
    <scope>NUCLEOTIDE SEQUENCE [LARGE SCALE GENOMIC DNA]</scope>
    <source>
        <strain evidence="1 2">DAOM BR117</strain>
    </source>
</reference>
<dbReference type="EMBL" id="KQ257463">
    <property type="protein sequence ID" value="KNC97656.1"/>
    <property type="molecule type" value="Genomic_DNA"/>
</dbReference>